<dbReference type="PROSITE" id="PS51885">
    <property type="entry name" value="NEPRILYSIN"/>
    <property type="match status" value="1"/>
</dbReference>
<evidence type="ECO:0000313" key="4">
    <source>
        <dbReference type="Proteomes" id="UP000838412"/>
    </source>
</evidence>
<proteinExistence type="inferred from homology"/>
<dbReference type="InterPro" id="IPR000718">
    <property type="entry name" value="Peptidase_M13"/>
</dbReference>
<dbReference type="AlphaFoldDB" id="A0A8J9Z5W1"/>
<dbReference type="OrthoDB" id="6475849at2759"/>
<evidence type="ECO:0000259" key="2">
    <source>
        <dbReference type="Pfam" id="PF01431"/>
    </source>
</evidence>
<name>A0A8J9Z5W1_BRALA</name>
<dbReference type="Gene3D" id="3.40.390.10">
    <property type="entry name" value="Collagenase (Catalytic Domain)"/>
    <property type="match status" value="1"/>
</dbReference>
<dbReference type="CDD" id="cd08662">
    <property type="entry name" value="M13"/>
    <property type="match status" value="1"/>
</dbReference>
<dbReference type="InterPro" id="IPR042089">
    <property type="entry name" value="Peptidase_M13_dom_2"/>
</dbReference>
<feature type="domain" description="Peptidase M13 C-terminal" evidence="2">
    <location>
        <begin position="49"/>
        <end position="257"/>
    </location>
</feature>
<dbReference type="GO" id="GO:0016485">
    <property type="term" value="P:protein processing"/>
    <property type="evidence" value="ECO:0007669"/>
    <property type="project" value="TreeGrafter"/>
</dbReference>
<gene>
    <name evidence="3" type="primary">ECE1</name>
    <name evidence="3" type="ORF">BLAG_LOCUS9704</name>
</gene>
<accession>A0A8J9Z5W1</accession>
<dbReference type="PRINTS" id="PR00786">
    <property type="entry name" value="NEPRILYSIN"/>
</dbReference>
<dbReference type="EMBL" id="OV696701">
    <property type="protein sequence ID" value="CAH1248353.1"/>
    <property type="molecule type" value="Genomic_DNA"/>
</dbReference>
<dbReference type="Proteomes" id="UP000838412">
    <property type="component" value="Chromosome 16"/>
</dbReference>
<dbReference type="GO" id="GO:0004222">
    <property type="term" value="F:metalloendopeptidase activity"/>
    <property type="evidence" value="ECO:0007669"/>
    <property type="project" value="InterPro"/>
</dbReference>
<organism evidence="3 4">
    <name type="scientific">Branchiostoma lanceolatum</name>
    <name type="common">Common lancelet</name>
    <name type="synonym">Amphioxus lanceolatum</name>
    <dbReference type="NCBI Taxonomy" id="7740"/>
    <lineage>
        <taxon>Eukaryota</taxon>
        <taxon>Metazoa</taxon>
        <taxon>Chordata</taxon>
        <taxon>Cephalochordata</taxon>
        <taxon>Leptocardii</taxon>
        <taxon>Amphioxiformes</taxon>
        <taxon>Branchiostomatidae</taxon>
        <taxon>Branchiostoma</taxon>
    </lineage>
</organism>
<dbReference type="PANTHER" id="PTHR11733:SF167">
    <property type="entry name" value="FI17812P1-RELATED"/>
    <property type="match status" value="1"/>
</dbReference>
<keyword evidence="4" id="KW-1185">Reference proteome</keyword>
<dbReference type="InterPro" id="IPR018497">
    <property type="entry name" value="Peptidase_M13_C"/>
</dbReference>
<protein>
    <submittedName>
        <fullName evidence="3">ECE1 protein</fullName>
    </submittedName>
</protein>
<dbReference type="InterPro" id="IPR024079">
    <property type="entry name" value="MetalloPept_cat_dom_sf"/>
</dbReference>
<dbReference type="Pfam" id="PF01431">
    <property type="entry name" value="Peptidase_M13"/>
    <property type="match status" value="1"/>
</dbReference>
<comment type="similarity">
    <text evidence="1">Belongs to the peptidase M13 family.</text>
</comment>
<evidence type="ECO:0000256" key="1">
    <source>
        <dbReference type="ARBA" id="ARBA00007357"/>
    </source>
</evidence>
<dbReference type="PANTHER" id="PTHR11733">
    <property type="entry name" value="ZINC METALLOPROTEASE FAMILY M13 NEPRILYSIN-RELATED"/>
    <property type="match status" value="1"/>
</dbReference>
<sequence length="258" mass="28977">MHLETLQFDEDEYFDNYVHYLMASSNSTFTFLRKQVNKDAWITVPTVVNAFYSPSGNSISFPAGILRSPFYDGDYPWYLNFGGIGAVIGHEITHGFDDSGRQFDKNGNLEHWWNQEITDSFKEKAQCMIDQYSNYVDPETGDLKLNVSGRLTAGENIADNGGLKQTFRGYKKWAAANGPEPMLPGLPLSPEQLLFVNFGQTWCAKANQQTAQRLLFTDSHSPGRFRVIGTLSNSRDFAEVFSCPAGSPMNPHGKCTVW</sequence>
<reference evidence="3" key="1">
    <citation type="submission" date="2022-01" db="EMBL/GenBank/DDBJ databases">
        <authorList>
            <person name="Braso-Vives M."/>
        </authorList>
    </citation>
    <scope>NUCLEOTIDE SEQUENCE</scope>
</reference>
<dbReference type="SUPFAM" id="SSF55486">
    <property type="entry name" value="Metalloproteases ('zincins'), catalytic domain"/>
    <property type="match status" value="1"/>
</dbReference>
<dbReference type="GO" id="GO:0005886">
    <property type="term" value="C:plasma membrane"/>
    <property type="evidence" value="ECO:0007669"/>
    <property type="project" value="TreeGrafter"/>
</dbReference>
<evidence type="ECO:0000313" key="3">
    <source>
        <dbReference type="EMBL" id="CAH1248353.1"/>
    </source>
</evidence>
<dbReference type="Gene3D" id="1.10.1380.10">
    <property type="entry name" value="Neutral endopeptidase , domain2"/>
    <property type="match status" value="1"/>
</dbReference>